<dbReference type="PROSITE" id="PS51257">
    <property type="entry name" value="PROKAR_LIPOPROTEIN"/>
    <property type="match status" value="1"/>
</dbReference>
<reference evidence="2 3" key="1">
    <citation type="submission" date="2014-09" db="EMBL/GenBank/DDBJ databases">
        <title>Sporocytophaga myxococcoides PG-01 genome sequencing.</title>
        <authorList>
            <person name="Liu L."/>
            <person name="Gao P.J."/>
            <person name="Chen G.J."/>
            <person name="Wang L.S."/>
        </authorList>
    </citation>
    <scope>NUCLEOTIDE SEQUENCE [LARGE SCALE GENOMIC DNA]</scope>
    <source>
        <strain evidence="2 3">PG-01</strain>
    </source>
</reference>
<gene>
    <name evidence="2" type="ORF">MYP_4809</name>
</gene>
<dbReference type="Proteomes" id="UP000030185">
    <property type="component" value="Unassembled WGS sequence"/>
</dbReference>
<dbReference type="EMBL" id="BBLT01000014">
    <property type="protein sequence ID" value="GAL87579.1"/>
    <property type="molecule type" value="Genomic_DNA"/>
</dbReference>
<evidence type="ECO:0000313" key="3">
    <source>
        <dbReference type="Proteomes" id="UP000030185"/>
    </source>
</evidence>
<dbReference type="OrthoDB" id="647046at2"/>
<evidence type="ECO:0008006" key="4">
    <source>
        <dbReference type="Google" id="ProtNLM"/>
    </source>
</evidence>
<dbReference type="STRING" id="153721.MYP_4809"/>
<dbReference type="AlphaFoldDB" id="A0A098LM60"/>
<organism evidence="2 3">
    <name type="scientific">Sporocytophaga myxococcoides</name>
    <dbReference type="NCBI Taxonomy" id="153721"/>
    <lineage>
        <taxon>Bacteria</taxon>
        <taxon>Pseudomonadati</taxon>
        <taxon>Bacteroidota</taxon>
        <taxon>Cytophagia</taxon>
        <taxon>Cytophagales</taxon>
        <taxon>Cytophagaceae</taxon>
        <taxon>Sporocytophaga</taxon>
    </lineage>
</organism>
<protein>
    <recommendedName>
        <fullName evidence="4">Phosphopeptide-binding protein</fullName>
    </recommendedName>
</protein>
<keyword evidence="1" id="KW-0732">Signal</keyword>
<feature type="signal peptide" evidence="1">
    <location>
        <begin position="1"/>
        <end position="23"/>
    </location>
</feature>
<name>A0A098LM60_9BACT</name>
<comment type="caution">
    <text evidence="2">The sequence shown here is derived from an EMBL/GenBank/DDBJ whole genome shotgun (WGS) entry which is preliminary data.</text>
</comment>
<dbReference type="eggNOG" id="COG0508">
    <property type="taxonomic scope" value="Bacteria"/>
</dbReference>
<evidence type="ECO:0000313" key="2">
    <source>
        <dbReference type="EMBL" id="GAL87579.1"/>
    </source>
</evidence>
<proteinExistence type="predicted"/>
<accession>A0A098LM60</accession>
<dbReference type="RefSeq" id="WP_045469300.1">
    <property type="nucleotide sequence ID" value="NZ_BBLT01000014.1"/>
</dbReference>
<evidence type="ECO:0000256" key="1">
    <source>
        <dbReference type="SAM" id="SignalP"/>
    </source>
</evidence>
<sequence>MIKFNFNLAVLLCLFLISCDSQNGKSKEAENVDTIAADNISADKEGAENDTAGLLKSGELTLRPLVQSPDFPDAILELNKPEENGKLKPGKVEFDYEIKNYELKGQTSGFCQEKCANSKDGQHIHLILNNEPYIAKYEPKFEEELKEGHYVALSFLSRSYHESLKQRQAYDLRQFVVGKAANKNIDLTQPMLFYSRPKGEYVGNDTKNILLDFYLVNTDLAENGNKVKATINGNEFTITQWKPYLIEGLPMGETKIKLELLDKENKPVKAPFNPVERKITLKQAAS</sequence>
<keyword evidence="3" id="KW-1185">Reference proteome</keyword>
<feature type="chain" id="PRO_5001937267" description="Phosphopeptide-binding protein" evidence="1">
    <location>
        <begin position="24"/>
        <end position="286"/>
    </location>
</feature>